<dbReference type="AlphaFoldDB" id="A0A484FDH4"/>
<keyword evidence="1" id="KW-0812">Transmembrane</keyword>
<accession>A0A484FDH4</accession>
<proteinExistence type="predicted"/>
<evidence type="ECO:0000313" key="3">
    <source>
        <dbReference type="Proteomes" id="UP000014480"/>
    </source>
</evidence>
<organism evidence="2 3">
    <name type="scientific">Colletotrichum orbiculare (strain 104-T / ATCC 96160 / CBS 514.97 / LARS 414 / MAFF 240422)</name>
    <name type="common">Cucumber anthracnose fungus</name>
    <name type="synonym">Colletotrichum lagenarium</name>
    <dbReference type="NCBI Taxonomy" id="1213857"/>
    <lineage>
        <taxon>Eukaryota</taxon>
        <taxon>Fungi</taxon>
        <taxon>Dikarya</taxon>
        <taxon>Ascomycota</taxon>
        <taxon>Pezizomycotina</taxon>
        <taxon>Sordariomycetes</taxon>
        <taxon>Hypocreomycetidae</taxon>
        <taxon>Glomerellales</taxon>
        <taxon>Glomerellaceae</taxon>
        <taxon>Colletotrichum</taxon>
        <taxon>Colletotrichum orbiculare species complex</taxon>
    </lineage>
</organism>
<dbReference type="Proteomes" id="UP000014480">
    <property type="component" value="Unassembled WGS sequence"/>
</dbReference>
<feature type="transmembrane region" description="Helical" evidence="1">
    <location>
        <begin position="54"/>
        <end position="71"/>
    </location>
</feature>
<feature type="transmembrane region" description="Helical" evidence="1">
    <location>
        <begin position="20"/>
        <end position="42"/>
    </location>
</feature>
<keyword evidence="1" id="KW-1133">Transmembrane helix</keyword>
<sequence>MACDDSCEVHRFELEPNPDVGGIGVLVGFLGTAWLVVILVVIRYVLAFNPPLDMLIGLYVTGKLFFDLFASELSDLYWLVVSATWATQRLLTARGSADVHDMQPQNEWGFGQVLPVFLLLGPIATVVFTMRSEDQDEEERSHNTTQFDGVVGLYQTDIQFPQQGNDTQRLGQWLLDVVLRCNDEAEAFRHLAAIVQVNAERNRFAAFDTLI</sequence>
<keyword evidence="3" id="KW-1185">Reference proteome</keyword>
<reference evidence="3" key="2">
    <citation type="journal article" date="2019" name="Mol. Plant Microbe Interact.">
        <title>Genome sequence resources for four phytopathogenic fungi from the Colletotrichum orbiculare species complex.</title>
        <authorList>
            <person name="Gan P."/>
            <person name="Tsushima A."/>
            <person name="Narusaka M."/>
            <person name="Narusaka Y."/>
            <person name="Takano Y."/>
            <person name="Kubo Y."/>
            <person name="Shirasu K."/>
        </authorList>
    </citation>
    <scope>GENOME REANNOTATION</scope>
    <source>
        <strain evidence="3">104-T / ATCC 96160 / CBS 514.97 / LARS 414 / MAFF 240422</strain>
    </source>
</reference>
<dbReference type="OrthoDB" id="4845216at2759"/>
<reference evidence="3" key="1">
    <citation type="journal article" date="2013" name="New Phytol.">
        <title>Comparative genomic and transcriptomic analyses reveal the hemibiotrophic stage shift of Colletotrichum fungi.</title>
        <authorList>
            <person name="Gan P."/>
            <person name="Ikeda K."/>
            <person name="Irieda H."/>
            <person name="Narusaka M."/>
            <person name="O'Connell R.J."/>
            <person name="Narusaka Y."/>
            <person name="Takano Y."/>
            <person name="Kubo Y."/>
            <person name="Shirasu K."/>
        </authorList>
    </citation>
    <scope>NUCLEOTIDE SEQUENCE [LARGE SCALE GENOMIC DNA]</scope>
    <source>
        <strain evidence="3">104-T / ATCC 96160 / CBS 514.97 / LARS 414 / MAFF 240422</strain>
    </source>
</reference>
<evidence type="ECO:0000313" key="2">
    <source>
        <dbReference type="EMBL" id="TDZ15566.1"/>
    </source>
</evidence>
<feature type="transmembrane region" description="Helical" evidence="1">
    <location>
        <begin position="108"/>
        <end position="130"/>
    </location>
</feature>
<dbReference type="EMBL" id="AMCV02000039">
    <property type="protein sequence ID" value="TDZ15566.1"/>
    <property type="molecule type" value="Genomic_DNA"/>
</dbReference>
<protein>
    <submittedName>
        <fullName evidence="2">Uncharacterized protein</fullName>
    </submittedName>
</protein>
<evidence type="ECO:0000256" key="1">
    <source>
        <dbReference type="SAM" id="Phobius"/>
    </source>
</evidence>
<comment type="caution">
    <text evidence="2">The sequence shown here is derived from an EMBL/GenBank/DDBJ whole genome shotgun (WGS) entry which is preliminary data.</text>
</comment>
<keyword evidence="1" id="KW-0472">Membrane</keyword>
<gene>
    <name evidence="2" type="ORF">Cob_v011350</name>
</gene>
<name>A0A484FDH4_COLOR</name>